<dbReference type="RefSeq" id="WP_183489845.1">
    <property type="nucleotide sequence ID" value="NZ_JBHUOV010000005.1"/>
</dbReference>
<organism evidence="3 4">
    <name type="scientific">Lacinutrix iliipiscaria</name>
    <dbReference type="NCBI Taxonomy" id="1230532"/>
    <lineage>
        <taxon>Bacteria</taxon>
        <taxon>Pseudomonadati</taxon>
        <taxon>Bacteroidota</taxon>
        <taxon>Flavobacteriia</taxon>
        <taxon>Flavobacteriales</taxon>
        <taxon>Flavobacteriaceae</taxon>
        <taxon>Lacinutrix</taxon>
    </lineage>
</organism>
<dbReference type="InterPro" id="IPR042307">
    <property type="entry name" value="Reeler_sf"/>
</dbReference>
<evidence type="ECO:0000313" key="4">
    <source>
        <dbReference type="Proteomes" id="UP001597533"/>
    </source>
</evidence>
<proteinExistence type="predicted"/>
<keyword evidence="4" id="KW-1185">Reference proteome</keyword>
<evidence type="ECO:0000256" key="1">
    <source>
        <dbReference type="ARBA" id="ARBA00022729"/>
    </source>
</evidence>
<evidence type="ECO:0000313" key="3">
    <source>
        <dbReference type="EMBL" id="MFD2824053.1"/>
    </source>
</evidence>
<protein>
    <submittedName>
        <fullName evidence="3">Choice-of-anchor V domain-containing protein</fullName>
    </submittedName>
</protein>
<gene>
    <name evidence="3" type="ORF">ACFS5M_10245</name>
</gene>
<feature type="domain" description="Secretion system C-terminal sorting" evidence="2">
    <location>
        <begin position="193"/>
        <end position="264"/>
    </location>
</feature>
<dbReference type="NCBIfam" id="TIGR04183">
    <property type="entry name" value="Por_Secre_tail"/>
    <property type="match status" value="1"/>
</dbReference>
<accession>A0ABW5WMS7</accession>
<dbReference type="NCBIfam" id="NF041895">
    <property type="entry name" value="choice_anch_V"/>
    <property type="match status" value="1"/>
</dbReference>
<dbReference type="Gene3D" id="2.60.40.4060">
    <property type="entry name" value="Reeler domain"/>
    <property type="match status" value="1"/>
</dbReference>
<sequence length="266" mass="28745">MKKNYSFYLSLLGIPVFAILFLSFGAGQNAFYVSGSPSDIAENSPGDCTFCHTGNPVITDSPTITLTVPSDYDLNTTYNITVASGSGASRQGFQMSAEDGSGNKVGDFRDDGTNSQVFDLGRGEAITHTGSGAFNQPWSFEWTSPASDVGPVTFYVALNESNIDFNSTGDQIHLKQSSATLSVDTAIFENLKVYPNPSQDMVTIDLPSQLEGNTNITVYDFLGKQILSKELNTISNTVDVSAWQSGVYLMQLTNEKAAITKRFVKQ</sequence>
<keyword evidence="1" id="KW-0732">Signal</keyword>
<reference evidence="4" key="1">
    <citation type="journal article" date="2019" name="Int. J. Syst. Evol. Microbiol.">
        <title>The Global Catalogue of Microorganisms (GCM) 10K type strain sequencing project: providing services to taxonomists for standard genome sequencing and annotation.</title>
        <authorList>
            <consortium name="The Broad Institute Genomics Platform"/>
            <consortium name="The Broad Institute Genome Sequencing Center for Infectious Disease"/>
            <person name="Wu L."/>
            <person name="Ma J."/>
        </authorList>
    </citation>
    <scope>NUCLEOTIDE SEQUENCE [LARGE SCALE GENOMIC DNA]</scope>
    <source>
        <strain evidence="4">KCTC 32141</strain>
    </source>
</reference>
<dbReference type="Proteomes" id="UP001597533">
    <property type="component" value="Unassembled WGS sequence"/>
</dbReference>
<comment type="caution">
    <text evidence="3">The sequence shown here is derived from an EMBL/GenBank/DDBJ whole genome shotgun (WGS) entry which is preliminary data.</text>
</comment>
<name>A0ABW5WMS7_9FLAO</name>
<dbReference type="Pfam" id="PF18962">
    <property type="entry name" value="Por_Secre_tail"/>
    <property type="match status" value="1"/>
</dbReference>
<dbReference type="EMBL" id="JBHUOV010000005">
    <property type="protein sequence ID" value="MFD2824053.1"/>
    <property type="molecule type" value="Genomic_DNA"/>
</dbReference>
<dbReference type="InterPro" id="IPR026444">
    <property type="entry name" value="Secre_tail"/>
</dbReference>
<evidence type="ECO:0000259" key="2">
    <source>
        <dbReference type="Pfam" id="PF18962"/>
    </source>
</evidence>